<keyword evidence="3" id="KW-1185">Reference proteome</keyword>
<keyword evidence="1" id="KW-1133">Transmembrane helix</keyword>
<dbReference type="EMBL" id="CP032418">
    <property type="protein sequence ID" value="AYC29168.1"/>
    <property type="molecule type" value="Genomic_DNA"/>
</dbReference>
<name>A0A385YU14_9BACL</name>
<dbReference type="Proteomes" id="UP000265725">
    <property type="component" value="Chromosome"/>
</dbReference>
<evidence type="ECO:0000313" key="3">
    <source>
        <dbReference type="Proteomes" id="UP000265725"/>
    </source>
</evidence>
<reference evidence="3" key="1">
    <citation type="submission" date="2018-09" db="EMBL/GenBank/DDBJ databases">
        <authorList>
            <person name="Zhu H."/>
        </authorList>
    </citation>
    <scope>NUCLEOTIDE SEQUENCE [LARGE SCALE GENOMIC DNA]</scope>
    <source>
        <strain evidence="3">K2R23-3</strain>
    </source>
</reference>
<dbReference type="OrthoDB" id="2728818at2"/>
<sequence>MYAEWIIAANTWMSIMLFQFINRMGKFSCRFSKIVLLSFLGGIVVVFLPFTIWSSLGILFFQMIILFGKKIALLKKSFFYAFLGAVIAAGFLTFLHQLNSSIFKFVSIDFLFVGIVLLFISYYFVKQWLDLQSKSFIHLMSFQHNGTQSTCRAFIDSGNHAREPISGAPIHFMTKKIATSFLSNELLSYLETLDGKEFPTYDTLLPAYRKLVKAVPLQTVSSQTFWATAIKIPAMTFTENGTPLSTSYVVVVEDGTHFPHQVDLLLHASAILDAPSQQGNTHTSLQSLQGGIG</sequence>
<evidence type="ECO:0000313" key="2">
    <source>
        <dbReference type="EMBL" id="AYC29168.1"/>
    </source>
</evidence>
<feature type="transmembrane region" description="Helical" evidence="1">
    <location>
        <begin position="102"/>
        <end position="125"/>
    </location>
</feature>
<dbReference type="InterPro" id="IPR005081">
    <property type="entry name" value="SpoIIGA"/>
</dbReference>
<accession>A0A385YU14</accession>
<feature type="transmembrane region" description="Helical" evidence="1">
    <location>
        <begin position="77"/>
        <end position="95"/>
    </location>
</feature>
<dbReference type="GO" id="GO:0030436">
    <property type="term" value="P:asexual sporulation"/>
    <property type="evidence" value="ECO:0007669"/>
    <property type="project" value="InterPro"/>
</dbReference>
<keyword evidence="1" id="KW-0812">Transmembrane</keyword>
<dbReference type="AlphaFoldDB" id="A0A385YU14"/>
<gene>
    <name evidence="2" type="ORF">D3873_04465</name>
</gene>
<feature type="transmembrane region" description="Helical" evidence="1">
    <location>
        <begin position="6"/>
        <end position="22"/>
    </location>
</feature>
<dbReference type="Pfam" id="PF03419">
    <property type="entry name" value="Peptidase_U4"/>
    <property type="match status" value="1"/>
</dbReference>
<dbReference type="GO" id="GO:0004190">
    <property type="term" value="F:aspartic-type endopeptidase activity"/>
    <property type="evidence" value="ECO:0007669"/>
    <property type="project" value="InterPro"/>
</dbReference>
<protein>
    <submittedName>
        <fullName evidence="2">Uncharacterized protein</fullName>
    </submittedName>
</protein>
<feature type="transmembrane region" description="Helical" evidence="1">
    <location>
        <begin position="34"/>
        <end position="65"/>
    </location>
</feature>
<dbReference type="GO" id="GO:0006508">
    <property type="term" value="P:proteolysis"/>
    <property type="evidence" value="ECO:0007669"/>
    <property type="project" value="InterPro"/>
</dbReference>
<dbReference type="KEGG" id="paek:D3873_04465"/>
<proteinExistence type="predicted"/>
<evidence type="ECO:0000256" key="1">
    <source>
        <dbReference type="SAM" id="Phobius"/>
    </source>
</evidence>
<dbReference type="RefSeq" id="WP_119882908.1">
    <property type="nucleotide sequence ID" value="NZ_CP032418.1"/>
</dbReference>
<keyword evidence="1" id="KW-0472">Membrane</keyword>
<organism evidence="2 3">
    <name type="scientific">Paenisporosarcina cavernae</name>
    <dbReference type="NCBI Taxonomy" id="2320858"/>
    <lineage>
        <taxon>Bacteria</taxon>
        <taxon>Bacillati</taxon>
        <taxon>Bacillota</taxon>
        <taxon>Bacilli</taxon>
        <taxon>Bacillales</taxon>
        <taxon>Caryophanaceae</taxon>
        <taxon>Paenisporosarcina</taxon>
    </lineage>
</organism>